<dbReference type="FunFam" id="3.40.50.2300:FF:000018">
    <property type="entry name" value="DNA-binding transcriptional regulator NtrC"/>
    <property type="match status" value="1"/>
</dbReference>
<gene>
    <name evidence="9" type="primary">nodW7</name>
    <name evidence="9" type="ORF">LPU83_pLPU83d_1193</name>
</gene>
<reference evidence="9" key="1">
    <citation type="submission" date="2013-11" db="EMBL/GenBank/DDBJ databases">
        <title>Draft genome sequence of the broad-host-range Rhizobium sp. LPU83 strain, a member of the low-genetic diversity Oregon-like Rhizobium sp. group.</title>
        <authorList>
            <person name="Wibberg D."/>
            <person name="Puehler A."/>
            <person name="Schlueter A."/>
        </authorList>
    </citation>
    <scope>NUCLEOTIDE SEQUENCE [LARGE SCALE GENOMIC DNA]</scope>
    <source>
        <strain evidence="9">LPU83</strain>
        <plasmid evidence="9">pLPU83d</plasmid>
    </source>
</reference>
<dbReference type="Gene3D" id="3.40.50.2300">
    <property type="match status" value="1"/>
</dbReference>
<organism evidence="9 10">
    <name type="scientific">Rhizobium favelukesii</name>
    <dbReference type="NCBI Taxonomy" id="348824"/>
    <lineage>
        <taxon>Bacteria</taxon>
        <taxon>Pseudomonadati</taxon>
        <taxon>Pseudomonadota</taxon>
        <taxon>Alphaproteobacteria</taxon>
        <taxon>Hyphomicrobiales</taxon>
        <taxon>Rhizobiaceae</taxon>
        <taxon>Rhizobium/Agrobacterium group</taxon>
        <taxon>Rhizobium</taxon>
    </lineage>
</organism>
<evidence type="ECO:0000256" key="1">
    <source>
        <dbReference type="ARBA" id="ARBA00022553"/>
    </source>
</evidence>
<dbReference type="PROSITE" id="PS50043">
    <property type="entry name" value="HTH_LUXR_2"/>
    <property type="match status" value="1"/>
</dbReference>
<dbReference type="InterPro" id="IPR001789">
    <property type="entry name" value="Sig_transdc_resp-reg_receiver"/>
</dbReference>
<evidence type="ECO:0000256" key="6">
    <source>
        <dbReference type="PROSITE-ProRule" id="PRU00169"/>
    </source>
</evidence>
<sequence>MYDCEAERPWLDRSFKIAHALKITRNQKRFMSESPLVLVLDDEQSVRQSLDSLLRSVGYAAKTFAVAQDLYDDSSLPDASCLILDVRLPFMSGLDFQLKLNEKDINIPIVFVTGHGDIPMTVRAMKAGAADFLAKPFRNQDLLDAVAAAIEKKRQMHRQDKFDSELRLRFNSLTAREQEIMTMATAGLMNKQIAGELSVSEITVKIHRGKISRKMVAKTFADLVRMAAALGLSTQEK</sequence>
<feature type="domain" description="Response regulatory" evidence="8">
    <location>
        <begin position="36"/>
        <end position="150"/>
    </location>
</feature>
<dbReference type="SMART" id="SM00421">
    <property type="entry name" value="HTH_LUXR"/>
    <property type="match status" value="1"/>
</dbReference>
<dbReference type="EMBL" id="HG916855">
    <property type="protein sequence ID" value="CDM62563.1"/>
    <property type="molecule type" value="Genomic_DNA"/>
</dbReference>
<dbReference type="PRINTS" id="PR00038">
    <property type="entry name" value="HTHLUXR"/>
</dbReference>
<dbReference type="Pfam" id="PF00072">
    <property type="entry name" value="Response_reg"/>
    <property type="match status" value="1"/>
</dbReference>
<dbReference type="CDD" id="cd17537">
    <property type="entry name" value="REC_FixJ"/>
    <property type="match status" value="1"/>
</dbReference>
<evidence type="ECO:0000313" key="9">
    <source>
        <dbReference type="EMBL" id="CDM62563.1"/>
    </source>
</evidence>
<dbReference type="GO" id="GO:0000160">
    <property type="term" value="P:phosphorelay signal transduction system"/>
    <property type="evidence" value="ECO:0007669"/>
    <property type="project" value="UniProtKB-KW"/>
</dbReference>
<keyword evidence="10" id="KW-1185">Reference proteome</keyword>
<keyword evidence="1 6" id="KW-0597">Phosphoprotein</keyword>
<feature type="modified residue" description="4-aspartylphosphate" evidence="6">
    <location>
        <position position="85"/>
    </location>
</feature>
<evidence type="ECO:0000256" key="4">
    <source>
        <dbReference type="ARBA" id="ARBA00023125"/>
    </source>
</evidence>
<dbReference type="PANTHER" id="PTHR44688">
    <property type="entry name" value="DNA-BINDING TRANSCRIPTIONAL ACTIVATOR DEVR_DOSR"/>
    <property type="match status" value="1"/>
</dbReference>
<geneLocation type="plasmid" evidence="9 10">
    <name>pLPU83d</name>
</geneLocation>
<evidence type="ECO:0000259" key="7">
    <source>
        <dbReference type="PROSITE" id="PS50043"/>
    </source>
</evidence>
<dbReference type="SMART" id="SM00448">
    <property type="entry name" value="REC"/>
    <property type="match status" value="1"/>
</dbReference>
<feature type="domain" description="HTH luxR-type" evidence="7">
    <location>
        <begin position="166"/>
        <end position="231"/>
    </location>
</feature>
<dbReference type="AlphaFoldDB" id="W6RV89"/>
<keyword evidence="5" id="KW-0804">Transcription</keyword>
<keyword evidence="2" id="KW-0902">Two-component regulatory system</keyword>
<dbReference type="InterPro" id="IPR000792">
    <property type="entry name" value="Tscrpt_reg_LuxR_C"/>
</dbReference>
<dbReference type="Gene3D" id="1.10.10.10">
    <property type="entry name" value="Winged helix-like DNA-binding domain superfamily/Winged helix DNA-binding domain"/>
    <property type="match status" value="1"/>
</dbReference>
<dbReference type="PROSITE" id="PS50110">
    <property type="entry name" value="RESPONSE_REGULATORY"/>
    <property type="match status" value="1"/>
</dbReference>
<proteinExistence type="predicted"/>
<dbReference type="SUPFAM" id="SSF52172">
    <property type="entry name" value="CheY-like"/>
    <property type="match status" value="1"/>
</dbReference>
<dbReference type="InterPro" id="IPR011006">
    <property type="entry name" value="CheY-like_superfamily"/>
</dbReference>
<dbReference type="Proteomes" id="UP000019443">
    <property type="component" value="Plasmid pLPU83d"/>
</dbReference>
<keyword evidence="4" id="KW-0238">DNA-binding</keyword>
<evidence type="ECO:0000256" key="2">
    <source>
        <dbReference type="ARBA" id="ARBA00023012"/>
    </source>
</evidence>
<dbReference type="PATRIC" id="fig|348824.6.peg.6903"/>
<dbReference type="HOGENOM" id="CLU_000445_90_4_5"/>
<dbReference type="PANTHER" id="PTHR44688:SF16">
    <property type="entry name" value="DNA-BINDING TRANSCRIPTIONAL ACTIVATOR DEVR_DOSR"/>
    <property type="match status" value="1"/>
</dbReference>
<keyword evidence="3" id="KW-0805">Transcription regulation</keyword>
<protein>
    <submittedName>
        <fullName evidence="9">Nodulation protein W</fullName>
    </submittedName>
</protein>
<dbReference type="Pfam" id="PF00196">
    <property type="entry name" value="GerE"/>
    <property type="match status" value="1"/>
</dbReference>
<dbReference type="InterPro" id="IPR036388">
    <property type="entry name" value="WH-like_DNA-bd_sf"/>
</dbReference>
<accession>W6RV89</accession>
<name>W6RV89_9HYPH</name>
<evidence type="ECO:0000259" key="8">
    <source>
        <dbReference type="PROSITE" id="PS50110"/>
    </source>
</evidence>
<dbReference type="CDD" id="cd06170">
    <property type="entry name" value="LuxR_C_like"/>
    <property type="match status" value="1"/>
</dbReference>
<dbReference type="RefSeq" id="WP_309475096.1">
    <property type="nucleotide sequence ID" value="NZ_ATTO01000018.1"/>
</dbReference>
<dbReference type="KEGG" id="rhl:LPU83_pLPU83d_1193"/>
<dbReference type="GO" id="GO:0003677">
    <property type="term" value="F:DNA binding"/>
    <property type="evidence" value="ECO:0007669"/>
    <property type="project" value="UniProtKB-KW"/>
</dbReference>
<evidence type="ECO:0000313" key="10">
    <source>
        <dbReference type="Proteomes" id="UP000019443"/>
    </source>
</evidence>
<keyword evidence="9" id="KW-0614">Plasmid</keyword>
<evidence type="ECO:0000256" key="3">
    <source>
        <dbReference type="ARBA" id="ARBA00023015"/>
    </source>
</evidence>
<dbReference type="GO" id="GO:0006355">
    <property type="term" value="P:regulation of DNA-templated transcription"/>
    <property type="evidence" value="ECO:0007669"/>
    <property type="project" value="InterPro"/>
</dbReference>
<evidence type="ECO:0000256" key="5">
    <source>
        <dbReference type="ARBA" id="ARBA00023163"/>
    </source>
</evidence>